<feature type="transmembrane region" description="Helical" evidence="1">
    <location>
        <begin position="20"/>
        <end position="41"/>
    </location>
</feature>
<feature type="transmembrane region" description="Helical" evidence="1">
    <location>
        <begin position="61"/>
        <end position="88"/>
    </location>
</feature>
<gene>
    <name evidence="2" type="ORF">ENN26_02485</name>
</gene>
<dbReference type="AlphaFoldDB" id="A0A7C1CDC7"/>
<name>A0A7C1CDC7_9CREN</name>
<dbReference type="EMBL" id="DSAY01000047">
    <property type="protein sequence ID" value="HDP14635.1"/>
    <property type="molecule type" value="Genomic_DNA"/>
</dbReference>
<organism evidence="2">
    <name type="scientific">Thermofilum adornatum</name>
    <dbReference type="NCBI Taxonomy" id="1365176"/>
    <lineage>
        <taxon>Archaea</taxon>
        <taxon>Thermoproteota</taxon>
        <taxon>Thermoprotei</taxon>
        <taxon>Thermofilales</taxon>
        <taxon>Thermofilaceae</taxon>
        <taxon>Thermofilum</taxon>
    </lineage>
</organism>
<evidence type="ECO:0008006" key="3">
    <source>
        <dbReference type="Google" id="ProtNLM"/>
    </source>
</evidence>
<feature type="transmembrane region" description="Helical" evidence="1">
    <location>
        <begin position="120"/>
        <end position="143"/>
    </location>
</feature>
<keyword evidence="1" id="KW-0472">Membrane</keyword>
<accession>A0A7C1CDC7</accession>
<protein>
    <recommendedName>
        <fullName evidence="3">DUF996 domain-containing protein</fullName>
    </recommendedName>
</protein>
<keyword evidence="1" id="KW-0812">Transmembrane</keyword>
<evidence type="ECO:0000313" key="2">
    <source>
        <dbReference type="EMBL" id="HDP14635.1"/>
    </source>
</evidence>
<reference evidence="2" key="1">
    <citation type="journal article" date="2020" name="mSystems">
        <title>Genome- and Community-Level Interaction Insights into Carbon Utilization and Element Cycling Functions of Hydrothermarchaeota in Hydrothermal Sediment.</title>
        <authorList>
            <person name="Zhou Z."/>
            <person name="Liu Y."/>
            <person name="Xu W."/>
            <person name="Pan J."/>
            <person name="Luo Z.H."/>
            <person name="Li M."/>
        </authorList>
    </citation>
    <scope>NUCLEOTIDE SEQUENCE [LARGE SCALE GENOMIC DNA]</scope>
    <source>
        <strain evidence="2">SpSt-116</strain>
    </source>
</reference>
<sequence length="144" mass="16787">MASRETRVEEELRRLKEHMIVVASFLSAIVSMYVGMVQTVFSSTFRSVINHYCSSVVLRVVGLTFLVFLALLPLFLFMYLVVFLIYAIRFRIHFFQSEGSWDQLKEFEGLFYEKFVERSAVILLVMLVFMAFIVIVSLFVAGWN</sequence>
<proteinExistence type="predicted"/>
<comment type="caution">
    <text evidence="2">The sequence shown here is derived from an EMBL/GenBank/DDBJ whole genome shotgun (WGS) entry which is preliminary data.</text>
</comment>
<keyword evidence="1" id="KW-1133">Transmembrane helix</keyword>
<evidence type="ECO:0000256" key="1">
    <source>
        <dbReference type="SAM" id="Phobius"/>
    </source>
</evidence>